<evidence type="ECO:0000256" key="1">
    <source>
        <dbReference type="SAM" id="Coils"/>
    </source>
</evidence>
<evidence type="ECO:0000256" key="2">
    <source>
        <dbReference type="SAM" id="MobiDB-lite"/>
    </source>
</evidence>
<gene>
    <name evidence="3" type="ORF">E2C01_098764</name>
</gene>
<sequence length="117" mass="13818">MEIEAEERRELKRLAAEESAREAEERREIQRLAAEKEARETEMMRLELESEKTDKDRELEWERTRYAVSTPGVIGGTGGKHSIERTLVQSLQLVPEFHKAKVAEWFVRFERKAREFA</sequence>
<name>A0A5B7K221_PORTR</name>
<feature type="coiled-coil region" evidence="1">
    <location>
        <begin position="1"/>
        <end position="51"/>
    </location>
</feature>
<protein>
    <submittedName>
        <fullName evidence="3">Uncharacterized protein</fullName>
    </submittedName>
</protein>
<comment type="caution">
    <text evidence="3">The sequence shown here is derived from an EMBL/GenBank/DDBJ whole genome shotgun (WGS) entry which is preliminary data.</text>
</comment>
<reference evidence="3 4" key="1">
    <citation type="submission" date="2019-05" db="EMBL/GenBank/DDBJ databases">
        <title>Another draft genome of Portunus trituberculatus and its Hox gene families provides insights of decapod evolution.</title>
        <authorList>
            <person name="Jeong J.-H."/>
            <person name="Song I."/>
            <person name="Kim S."/>
            <person name="Choi T."/>
            <person name="Kim D."/>
            <person name="Ryu S."/>
            <person name="Kim W."/>
        </authorList>
    </citation>
    <scope>NUCLEOTIDE SEQUENCE [LARGE SCALE GENOMIC DNA]</scope>
    <source>
        <tissue evidence="3">Muscle</tissue>
    </source>
</reference>
<keyword evidence="4" id="KW-1185">Reference proteome</keyword>
<evidence type="ECO:0000313" key="4">
    <source>
        <dbReference type="Proteomes" id="UP000324222"/>
    </source>
</evidence>
<feature type="region of interest" description="Disordered" evidence="2">
    <location>
        <begin position="1"/>
        <end position="51"/>
    </location>
</feature>
<organism evidence="3 4">
    <name type="scientific">Portunus trituberculatus</name>
    <name type="common">Swimming crab</name>
    <name type="synonym">Neptunus trituberculatus</name>
    <dbReference type="NCBI Taxonomy" id="210409"/>
    <lineage>
        <taxon>Eukaryota</taxon>
        <taxon>Metazoa</taxon>
        <taxon>Ecdysozoa</taxon>
        <taxon>Arthropoda</taxon>
        <taxon>Crustacea</taxon>
        <taxon>Multicrustacea</taxon>
        <taxon>Malacostraca</taxon>
        <taxon>Eumalacostraca</taxon>
        <taxon>Eucarida</taxon>
        <taxon>Decapoda</taxon>
        <taxon>Pleocyemata</taxon>
        <taxon>Brachyura</taxon>
        <taxon>Eubrachyura</taxon>
        <taxon>Portunoidea</taxon>
        <taxon>Portunidae</taxon>
        <taxon>Portuninae</taxon>
        <taxon>Portunus</taxon>
    </lineage>
</organism>
<dbReference type="AlphaFoldDB" id="A0A5B7K221"/>
<dbReference type="EMBL" id="VSRR010134850">
    <property type="protein sequence ID" value="MPD03141.1"/>
    <property type="molecule type" value="Genomic_DNA"/>
</dbReference>
<dbReference type="Proteomes" id="UP000324222">
    <property type="component" value="Unassembled WGS sequence"/>
</dbReference>
<evidence type="ECO:0000313" key="3">
    <source>
        <dbReference type="EMBL" id="MPD03141.1"/>
    </source>
</evidence>
<accession>A0A5B7K221</accession>
<keyword evidence="1" id="KW-0175">Coiled coil</keyword>
<proteinExistence type="predicted"/>